<proteinExistence type="predicted"/>
<accession>A0A411PJ41</accession>
<name>A0A411PJ41_9GAMM</name>
<evidence type="ECO:0000313" key="1">
    <source>
        <dbReference type="EMBL" id="QBF83555.1"/>
    </source>
</evidence>
<reference evidence="1 2" key="1">
    <citation type="submission" date="2019-02" db="EMBL/GenBank/DDBJ databases">
        <title>Shewanella sp. D4-2 isolated from Dokdo Island.</title>
        <authorList>
            <person name="Baek K."/>
        </authorList>
    </citation>
    <scope>NUCLEOTIDE SEQUENCE [LARGE SCALE GENOMIC DNA]</scope>
    <source>
        <strain evidence="1 2">D4-2</strain>
    </source>
</reference>
<dbReference type="OrthoDB" id="6322227at2"/>
<dbReference type="RefSeq" id="WP_130600787.1">
    <property type="nucleotide sequence ID" value="NZ_CP036200.1"/>
</dbReference>
<dbReference type="Proteomes" id="UP000291106">
    <property type="component" value="Chromosome"/>
</dbReference>
<protein>
    <submittedName>
        <fullName evidence="1">Uncharacterized protein</fullName>
    </submittedName>
</protein>
<evidence type="ECO:0000313" key="2">
    <source>
        <dbReference type="Proteomes" id="UP000291106"/>
    </source>
</evidence>
<sequence length="135" mass="15561">MYNRQKSSRRNRPYSIKKTSIKDENIDRQIIVIHRAIAHKLLKQPELAEQVKARLEAQREEGKLGYSHYITWVSALELIDQSEVFINALTEDSPKMRKLRRRTPFTGILTEAERVAALEQDAIGVIATQDLSGLF</sequence>
<gene>
    <name evidence="1" type="ORF">EXU30_13275</name>
</gene>
<dbReference type="KEGG" id="smai:EXU30_13275"/>
<dbReference type="EMBL" id="CP036200">
    <property type="protein sequence ID" value="QBF83555.1"/>
    <property type="molecule type" value="Genomic_DNA"/>
</dbReference>
<keyword evidence="2" id="KW-1185">Reference proteome</keyword>
<dbReference type="AlphaFoldDB" id="A0A411PJ41"/>
<organism evidence="1 2">
    <name type="scientific">Shewanella maritima</name>
    <dbReference type="NCBI Taxonomy" id="2520507"/>
    <lineage>
        <taxon>Bacteria</taxon>
        <taxon>Pseudomonadati</taxon>
        <taxon>Pseudomonadota</taxon>
        <taxon>Gammaproteobacteria</taxon>
        <taxon>Alteromonadales</taxon>
        <taxon>Shewanellaceae</taxon>
        <taxon>Shewanella</taxon>
    </lineage>
</organism>